<dbReference type="AlphaFoldDB" id="A0AAV8SW13"/>
<evidence type="ECO:0000256" key="12">
    <source>
        <dbReference type="PROSITE-ProRule" id="PRU00175"/>
    </source>
</evidence>
<evidence type="ECO:0000256" key="11">
    <source>
        <dbReference type="ARBA" id="ARBA00023136"/>
    </source>
</evidence>
<keyword evidence="4" id="KW-0808">Transferase</keyword>
<organism evidence="15 16">
    <name type="scientific">Erythroxylum novogranatense</name>
    <dbReference type="NCBI Taxonomy" id="1862640"/>
    <lineage>
        <taxon>Eukaryota</taxon>
        <taxon>Viridiplantae</taxon>
        <taxon>Streptophyta</taxon>
        <taxon>Embryophyta</taxon>
        <taxon>Tracheophyta</taxon>
        <taxon>Spermatophyta</taxon>
        <taxon>Magnoliopsida</taxon>
        <taxon>eudicotyledons</taxon>
        <taxon>Gunneridae</taxon>
        <taxon>Pentapetalae</taxon>
        <taxon>rosids</taxon>
        <taxon>fabids</taxon>
        <taxon>Malpighiales</taxon>
        <taxon>Erythroxylaceae</taxon>
        <taxon>Erythroxylum</taxon>
    </lineage>
</organism>
<dbReference type="PANTHER" id="PTHR47355">
    <property type="entry name" value="E3 UBIQUITIN-PROTEIN LIGASE SPL2"/>
    <property type="match status" value="1"/>
</dbReference>
<evidence type="ECO:0000256" key="1">
    <source>
        <dbReference type="ARBA" id="ARBA00000900"/>
    </source>
</evidence>
<dbReference type="EC" id="2.3.2.27" evidence="3"/>
<comment type="subcellular location">
    <subcellularLocation>
        <location evidence="2">Membrane</location>
        <topology evidence="2">Multi-pass membrane protein</topology>
    </subcellularLocation>
</comment>
<evidence type="ECO:0000256" key="6">
    <source>
        <dbReference type="ARBA" id="ARBA00022723"/>
    </source>
</evidence>
<dbReference type="Proteomes" id="UP001159364">
    <property type="component" value="Linkage Group LG09"/>
</dbReference>
<comment type="caution">
    <text evidence="15">The sequence shown here is derived from an EMBL/GenBank/DDBJ whole genome shotgun (WGS) entry which is preliminary data.</text>
</comment>
<feature type="transmembrane region" description="Helical" evidence="13">
    <location>
        <begin position="266"/>
        <end position="286"/>
    </location>
</feature>
<feature type="domain" description="RING-type" evidence="14">
    <location>
        <begin position="328"/>
        <end position="368"/>
    </location>
</feature>
<evidence type="ECO:0000256" key="8">
    <source>
        <dbReference type="ARBA" id="ARBA00022786"/>
    </source>
</evidence>
<dbReference type="GO" id="GO:0016020">
    <property type="term" value="C:membrane"/>
    <property type="evidence" value="ECO:0007669"/>
    <property type="project" value="UniProtKB-SubCell"/>
</dbReference>
<evidence type="ECO:0000259" key="14">
    <source>
        <dbReference type="PROSITE" id="PS50089"/>
    </source>
</evidence>
<accession>A0AAV8SW13</accession>
<comment type="catalytic activity">
    <reaction evidence="1">
        <text>S-ubiquitinyl-[E2 ubiquitin-conjugating enzyme]-L-cysteine + [acceptor protein]-L-lysine = [E2 ubiquitin-conjugating enzyme]-L-cysteine + N(6)-ubiquitinyl-[acceptor protein]-L-lysine.</text>
        <dbReference type="EC" id="2.3.2.27"/>
    </reaction>
</comment>
<dbReference type="PROSITE" id="PS50089">
    <property type="entry name" value="ZF_RING_2"/>
    <property type="match status" value="1"/>
</dbReference>
<evidence type="ECO:0000313" key="15">
    <source>
        <dbReference type="EMBL" id="KAJ8756214.1"/>
    </source>
</evidence>
<evidence type="ECO:0000256" key="10">
    <source>
        <dbReference type="ARBA" id="ARBA00022989"/>
    </source>
</evidence>
<keyword evidence="9" id="KW-0862">Zinc</keyword>
<dbReference type="GO" id="GO:0016567">
    <property type="term" value="P:protein ubiquitination"/>
    <property type="evidence" value="ECO:0007669"/>
    <property type="project" value="InterPro"/>
</dbReference>
<evidence type="ECO:0000256" key="5">
    <source>
        <dbReference type="ARBA" id="ARBA00022692"/>
    </source>
</evidence>
<evidence type="ECO:0000256" key="2">
    <source>
        <dbReference type="ARBA" id="ARBA00004141"/>
    </source>
</evidence>
<keyword evidence="10 13" id="KW-1133">Transmembrane helix</keyword>
<keyword evidence="5 13" id="KW-0812">Transmembrane</keyword>
<dbReference type="CDD" id="cd23145">
    <property type="entry name" value="RING-HC_SPL2-like"/>
    <property type="match status" value="1"/>
</dbReference>
<evidence type="ECO:0000256" key="4">
    <source>
        <dbReference type="ARBA" id="ARBA00022679"/>
    </source>
</evidence>
<dbReference type="Gene3D" id="3.30.40.10">
    <property type="entry name" value="Zinc/RING finger domain, C3HC4 (zinc finger)"/>
    <property type="match status" value="1"/>
</dbReference>
<evidence type="ECO:0000256" key="3">
    <source>
        <dbReference type="ARBA" id="ARBA00012483"/>
    </source>
</evidence>
<keyword evidence="8" id="KW-0833">Ubl conjugation pathway</keyword>
<dbReference type="SMART" id="SM00184">
    <property type="entry name" value="RING"/>
    <property type="match status" value="1"/>
</dbReference>
<name>A0AAV8SW13_9ROSI</name>
<dbReference type="EMBL" id="JAIWQS010000009">
    <property type="protein sequence ID" value="KAJ8756214.1"/>
    <property type="molecule type" value="Genomic_DNA"/>
</dbReference>
<proteinExistence type="predicted"/>
<evidence type="ECO:0000313" key="16">
    <source>
        <dbReference type="Proteomes" id="UP001159364"/>
    </source>
</evidence>
<dbReference type="SUPFAM" id="SSF57850">
    <property type="entry name" value="RING/U-box"/>
    <property type="match status" value="1"/>
</dbReference>
<dbReference type="InterPro" id="IPR044247">
    <property type="entry name" value="SPL2-like"/>
</dbReference>
<dbReference type="InterPro" id="IPR001841">
    <property type="entry name" value="Znf_RING"/>
</dbReference>
<evidence type="ECO:0000256" key="7">
    <source>
        <dbReference type="ARBA" id="ARBA00022771"/>
    </source>
</evidence>
<dbReference type="GO" id="GO:0061630">
    <property type="term" value="F:ubiquitin protein ligase activity"/>
    <property type="evidence" value="ECO:0007669"/>
    <property type="project" value="UniProtKB-EC"/>
</dbReference>
<dbReference type="InterPro" id="IPR013083">
    <property type="entry name" value="Znf_RING/FYVE/PHD"/>
</dbReference>
<dbReference type="GO" id="GO:0008270">
    <property type="term" value="F:zinc ion binding"/>
    <property type="evidence" value="ECO:0007669"/>
    <property type="project" value="UniProtKB-KW"/>
</dbReference>
<evidence type="ECO:0000256" key="9">
    <source>
        <dbReference type="ARBA" id="ARBA00022833"/>
    </source>
</evidence>
<keyword evidence="11 13" id="KW-0472">Membrane</keyword>
<dbReference type="PANTHER" id="PTHR47355:SF1">
    <property type="entry name" value="E3 UBIQUITIN-PROTEIN LIGASE SPL2"/>
    <property type="match status" value="1"/>
</dbReference>
<reference evidence="15 16" key="1">
    <citation type="submission" date="2021-09" db="EMBL/GenBank/DDBJ databases">
        <title>Genomic insights and catalytic innovation underlie evolution of tropane alkaloids biosynthesis.</title>
        <authorList>
            <person name="Wang Y.-J."/>
            <person name="Tian T."/>
            <person name="Huang J.-P."/>
            <person name="Huang S.-X."/>
        </authorList>
    </citation>
    <scope>NUCLEOTIDE SEQUENCE [LARGE SCALE GENOMIC DNA]</scope>
    <source>
        <strain evidence="15">KIB-2018</strain>
        <tissue evidence="15">Leaf</tissue>
    </source>
</reference>
<sequence length="380" mass="42637">MSSRQQALATLIGPVLLSFDGATLGVVLACVAVRSFIKYISTTKTLRVILRAPESSVSDLRSILDHEQNEQSPRVVIVRGHVETKSAVDGKFMNLKPRTLVSRESGDKAVIIQRNQTCLYNEWRGLFGWYNIWTIFDGSGREKVSTSIRTVPFILVDGDQWPQSEYVIVDMEGSRHTLPLVTVYHKLQPIHASSYTFLHAILGHGYPVGVLDEEKILPLGKEITVVGICNSKNGIPEIKSCKDLPYFLSDKTKDQMVVDLGFKTKVLLWGGIVLGSVSIGILGYAIKRNWTRWKEWRQQRQSQQVSDGDSSQIESDEEVGDVPDGQLCVICLMRRRRSAFIPCGHLVCCQICVIAVERERSPKCPLCRQAVRSSMRIFDT</sequence>
<dbReference type="Pfam" id="PF13920">
    <property type="entry name" value="zf-C3HC4_3"/>
    <property type="match status" value="1"/>
</dbReference>
<evidence type="ECO:0000256" key="13">
    <source>
        <dbReference type="SAM" id="Phobius"/>
    </source>
</evidence>
<gene>
    <name evidence="15" type="ORF">K2173_024761</name>
</gene>
<keyword evidence="7 12" id="KW-0863">Zinc-finger</keyword>
<keyword evidence="16" id="KW-1185">Reference proteome</keyword>
<keyword evidence="6" id="KW-0479">Metal-binding</keyword>
<protein>
    <recommendedName>
        <fullName evidence="3">RING-type E3 ubiquitin transferase</fullName>
        <ecNumber evidence="3">2.3.2.27</ecNumber>
    </recommendedName>
</protein>
<dbReference type="Pfam" id="PF12483">
    <property type="entry name" value="GIDE"/>
    <property type="match status" value="1"/>
</dbReference>
<dbReference type="InterPro" id="IPR022170">
    <property type="entry name" value="MUL1-like"/>
</dbReference>